<dbReference type="EMBL" id="JAEACU010000008">
    <property type="protein sequence ID" value="KAH7519969.1"/>
    <property type="molecule type" value="Genomic_DNA"/>
</dbReference>
<evidence type="ECO:0000256" key="4">
    <source>
        <dbReference type="ARBA" id="ARBA00022989"/>
    </source>
</evidence>
<feature type="domain" description="EamA" evidence="7">
    <location>
        <begin position="23"/>
        <end position="152"/>
    </location>
</feature>
<keyword evidence="5 6" id="KW-0472">Membrane</keyword>
<feature type="transmembrane region" description="Helical" evidence="6">
    <location>
        <begin position="216"/>
        <end position="237"/>
    </location>
</feature>
<comment type="subcellular location">
    <subcellularLocation>
        <location evidence="1 6">Membrane</location>
        <topology evidence="1 6">Multi-pass membrane protein</topology>
    </subcellularLocation>
</comment>
<feature type="transmembrane region" description="Helical" evidence="6">
    <location>
        <begin position="52"/>
        <end position="69"/>
    </location>
</feature>
<feature type="transmembrane region" description="Helical" evidence="6">
    <location>
        <begin position="81"/>
        <end position="102"/>
    </location>
</feature>
<dbReference type="InterPro" id="IPR037185">
    <property type="entry name" value="EmrE-like"/>
</dbReference>
<sequence>MAEAGWGSKLCTVPERAKLHIALVVYQFGYSGNHIIFRAALNMGVSKLVLPLYRNSIAVFLLFPFAYFLEKKDRPPLTISFLVQFFLLGLVGITLNHLSYILGLAYTSPTFASAIENSVPAVTLEQVRLDRRDGIAKVLGTLASVVGASIITLYKGPTIYSPTSNPNQSHHLVPSLGDSEDKNWTLGCIYCIVHCICWSSWVVLQAPVLKKYPARLSLTSCTCFFGALQLLGISATLERDHQAWQVHSGGELLCILYAVRFTLFDSTKCMAFAIQIWVVDKGGPVFFSLYLPLQTLLVAIMATVLLGEEFYLGGILGALLIILGLYMVVWGKNKESELGNDGFPSPSDKGMSQSKSSLVQSLLPTSNKWSTVLM</sequence>
<evidence type="ECO:0000256" key="5">
    <source>
        <dbReference type="ARBA" id="ARBA00023136"/>
    </source>
</evidence>
<evidence type="ECO:0000256" key="3">
    <source>
        <dbReference type="ARBA" id="ARBA00022692"/>
    </source>
</evidence>
<accession>A0A978UYA3</accession>
<evidence type="ECO:0000313" key="9">
    <source>
        <dbReference type="Proteomes" id="UP000813462"/>
    </source>
</evidence>
<organism evidence="8 9">
    <name type="scientific">Ziziphus jujuba var. spinosa</name>
    <dbReference type="NCBI Taxonomy" id="714518"/>
    <lineage>
        <taxon>Eukaryota</taxon>
        <taxon>Viridiplantae</taxon>
        <taxon>Streptophyta</taxon>
        <taxon>Embryophyta</taxon>
        <taxon>Tracheophyta</taxon>
        <taxon>Spermatophyta</taxon>
        <taxon>Magnoliopsida</taxon>
        <taxon>eudicotyledons</taxon>
        <taxon>Gunneridae</taxon>
        <taxon>Pentapetalae</taxon>
        <taxon>rosids</taxon>
        <taxon>fabids</taxon>
        <taxon>Rosales</taxon>
        <taxon>Rhamnaceae</taxon>
        <taxon>Paliureae</taxon>
        <taxon>Ziziphus</taxon>
    </lineage>
</organism>
<feature type="transmembrane region" description="Helical" evidence="6">
    <location>
        <begin position="243"/>
        <end position="263"/>
    </location>
</feature>
<comment type="similarity">
    <text evidence="2 6">Belongs to the drug/metabolite transporter (DMT) superfamily. Plant drug/metabolite exporter (P-DME) (TC 2.A.7.4) family.</text>
</comment>
<dbReference type="InterPro" id="IPR030184">
    <property type="entry name" value="WAT1-related"/>
</dbReference>
<keyword evidence="3 6" id="KW-0812">Transmembrane</keyword>
<protein>
    <recommendedName>
        <fullName evidence="6">WAT1-related protein</fullName>
    </recommendedName>
</protein>
<evidence type="ECO:0000256" key="1">
    <source>
        <dbReference type="ARBA" id="ARBA00004141"/>
    </source>
</evidence>
<feature type="transmembrane region" description="Helical" evidence="6">
    <location>
        <begin position="184"/>
        <end position="204"/>
    </location>
</feature>
<feature type="domain" description="EamA" evidence="7">
    <location>
        <begin position="186"/>
        <end position="329"/>
    </location>
</feature>
<evidence type="ECO:0000259" key="7">
    <source>
        <dbReference type="Pfam" id="PF00892"/>
    </source>
</evidence>
<keyword evidence="4 6" id="KW-1133">Transmembrane helix</keyword>
<evidence type="ECO:0000256" key="6">
    <source>
        <dbReference type="RuleBase" id="RU363077"/>
    </source>
</evidence>
<evidence type="ECO:0000256" key="2">
    <source>
        <dbReference type="ARBA" id="ARBA00007635"/>
    </source>
</evidence>
<dbReference type="GO" id="GO:0022857">
    <property type="term" value="F:transmembrane transporter activity"/>
    <property type="evidence" value="ECO:0007669"/>
    <property type="project" value="InterPro"/>
</dbReference>
<dbReference type="Proteomes" id="UP000813462">
    <property type="component" value="Unassembled WGS sequence"/>
</dbReference>
<proteinExistence type="inferred from homology"/>
<reference evidence="8" key="1">
    <citation type="journal article" date="2021" name="Front. Plant Sci.">
        <title>Chromosome-Scale Genome Assembly for Chinese Sour Jujube and Insights Into Its Genome Evolution and Domestication Signature.</title>
        <authorList>
            <person name="Shen L.-Y."/>
            <person name="Luo H."/>
            <person name="Wang X.-L."/>
            <person name="Wang X.-M."/>
            <person name="Qiu X.-J."/>
            <person name="Liu H."/>
            <person name="Zhou S.-S."/>
            <person name="Jia K.-H."/>
            <person name="Nie S."/>
            <person name="Bao Y.-T."/>
            <person name="Zhang R.-G."/>
            <person name="Yun Q.-Z."/>
            <person name="Chai Y.-H."/>
            <person name="Lu J.-Y."/>
            <person name="Li Y."/>
            <person name="Zhao S.-W."/>
            <person name="Mao J.-F."/>
            <person name="Jia S.-G."/>
            <person name="Mao Y.-M."/>
        </authorList>
    </citation>
    <scope>NUCLEOTIDE SEQUENCE</scope>
    <source>
        <strain evidence="8">AT0</strain>
        <tissue evidence="8">Leaf</tissue>
    </source>
</reference>
<name>A0A978UYA3_ZIZJJ</name>
<dbReference type="Pfam" id="PF00892">
    <property type="entry name" value="EamA"/>
    <property type="match status" value="2"/>
</dbReference>
<feature type="transmembrane region" description="Helical" evidence="6">
    <location>
        <begin position="284"/>
        <end position="304"/>
    </location>
</feature>
<evidence type="ECO:0000313" key="8">
    <source>
        <dbReference type="EMBL" id="KAH7519969.1"/>
    </source>
</evidence>
<dbReference type="GO" id="GO:0016020">
    <property type="term" value="C:membrane"/>
    <property type="evidence" value="ECO:0007669"/>
    <property type="project" value="UniProtKB-SubCell"/>
</dbReference>
<dbReference type="SUPFAM" id="SSF103481">
    <property type="entry name" value="Multidrug resistance efflux transporter EmrE"/>
    <property type="match status" value="2"/>
</dbReference>
<gene>
    <name evidence="8" type="ORF">FEM48_Zijuj08G0093900</name>
</gene>
<dbReference type="PANTHER" id="PTHR31218">
    <property type="entry name" value="WAT1-RELATED PROTEIN"/>
    <property type="match status" value="1"/>
</dbReference>
<dbReference type="AlphaFoldDB" id="A0A978UYA3"/>
<dbReference type="InterPro" id="IPR000620">
    <property type="entry name" value="EamA_dom"/>
</dbReference>
<comment type="caution">
    <text evidence="8">The sequence shown here is derived from an EMBL/GenBank/DDBJ whole genome shotgun (WGS) entry which is preliminary data.</text>
</comment>
<feature type="transmembrane region" description="Helical" evidence="6">
    <location>
        <begin position="310"/>
        <end position="329"/>
    </location>
</feature>